<dbReference type="PROSITE" id="PS00688">
    <property type="entry name" value="SIGMA54_INTERACT_3"/>
    <property type="match status" value="1"/>
</dbReference>
<dbReference type="Pfam" id="PF25601">
    <property type="entry name" value="AAA_lid_14"/>
    <property type="match status" value="1"/>
</dbReference>
<gene>
    <name evidence="7" type="ORF">O3V59_12325</name>
</gene>
<dbReference type="Gene3D" id="1.10.8.60">
    <property type="match status" value="1"/>
</dbReference>
<keyword evidence="3" id="KW-0805">Transcription regulation</keyword>
<dbReference type="InterPro" id="IPR027417">
    <property type="entry name" value="P-loop_NTPase"/>
</dbReference>
<dbReference type="InterPro" id="IPR002197">
    <property type="entry name" value="HTH_Fis"/>
</dbReference>
<accession>A0A9X3TRI5</accession>
<dbReference type="InterPro" id="IPR000014">
    <property type="entry name" value="PAS"/>
</dbReference>
<dbReference type="Proteomes" id="UP001151071">
    <property type="component" value="Unassembled WGS sequence"/>
</dbReference>
<dbReference type="InterPro" id="IPR003018">
    <property type="entry name" value="GAF"/>
</dbReference>
<dbReference type="Gene3D" id="3.40.50.300">
    <property type="entry name" value="P-loop containing nucleotide triphosphate hydrolases"/>
    <property type="match status" value="1"/>
</dbReference>
<evidence type="ECO:0000256" key="3">
    <source>
        <dbReference type="ARBA" id="ARBA00023015"/>
    </source>
</evidence>
<protein>
    <submittedName>
        <fullName evidence="7">Sigma-54-dependent Fis family transcriptional regulator</fullName>
    </submittedName>
</protein>
<organism evidence="7 8">
    <name type="scientific">Brevibacillus thermoruber</name>
    <dbReference type="NCBI Taxonomy" id="33942"/>
    <lineage>
        <taxon>Bacteria</taxon>
        <taxon>Bacillati</taxon>
        <taxon>Bacillota</taxon>
        <taxon>Bacilli</taxon>
        <taxon>Bacillales</taxon>
        <taxon>Paenibacillaceae</taxon>
        <taxon>Brevibacillus</taxon>
    </lineage>
</organism>
<dbReference type="PROSITE" id="PS00675">
    <property type="entry name" value="SIGMA54_INTERACT_1"/>
    <property type="match status" value="1"/>
</dbReference>
<keyword evidence="1" id="KW-0547">Nucleotide-binding</keyword>
<dbReference type="RefSeq" id="WP_271140231.1">
    <property type="nucleotide sequence ID" value="NZ_JAPYYP010000014.1"/>
</dbReference>
<dbReference type="Pfam" id="PF02954">
    <property type="entry name" value="HTH_8"/>
    <property type="match status" value="1"/>
</dbReference>
<dbReference type="GO" id="GO:0005524">
    <property type="term" value="F:ATP binding"/>
    <property type="evidence" value="ECO:0007669"/>
    <property type="project" value="UniProtKB-KW"/>
</dbReference>
<dbReference type="SUPFAM" id="SSF46689">
    <property type="entry name" value="Homeodomain-like"/>
    <property type="match status" value="1"/>
</dbReference>
<dbReference type="InterPro" id="IPR025944">
    <property type="entry name" value="Sigma_54_int_dom_CS"/>
</dbReference>
<evidence type="ECO:0000313" key="8">
    <source>
        <dbReference type="Proteomes" id="UP001151071"/>
    </source>
</evidence>
<keyword evidence="2" id="KW-0067">ATP-binding</keyword>
<dbReference type="Gene3D" id="1.10.10.60">
    <property type="entry name" value="Homeodomain-like"/>
    <property type="match status" value="1"/>
</dbReference>
<dbReference type="InterPro" id="IPR003593">
    <property type="entry name" value="AAA+_ATPase"/>
</dbReference>
<dbReference type="InterPro" id="IPR029016">
    <property type="entry name" value="GAF-like_dom_sf"/>
</dbReference>
<keyword evidence="5" id="KW-0804">Transcription</keyword>
<dbReference type="PROSITE" id="PS00676">
    <property type="entry name" value="SIGMA54_INTERACT_2"/>
    <property type="match status" value="1"/>
</dbReference>
<dbReference type="GO" id="GO:0006355">
    <property type="term" value="P:regulation of DNA-templated transcription"/>
    <property type="evidence" value="ECO:0007669"/>
    <property type="project" value="InterPro"/>
</dbReference>
<dbReference type="CDD" id="cd00130">
    <property type="entry name" value="PAS"/>
    <property type="match status" value="1"/>
</dbReference>
<proteinExistence type="predicted"/>
<dbReference type="InterPro" id="IPR058031">
    <property type="entry name" value="AAA_lid_NorR"/>
</dbReference>
<dbReference type="Gene3D" id="3.30.450.40">
    <property type="match status" value="1"/>
</dbReference>
<dbReference type="AlphaFoldDB" id="A0A9X3TRI5"/>
<evidence type="ECO:0000256" key="1">
    <source>
        <dbReference type="ARBA" id="ARBA00022741"/>
    </source>
</evidence>
<evidence type="ECO:0000256" key="2">
    <source>
        <dbReference type="ARBA" id="ARBA00022840"/>
    </source>
</evidence>
<dbReference type="InterPro" id="IPR002078">
    <property type="entry name" value="Sigma_54_int"/>
</dbReference>
<dbReference type="Pfam" id="PF01590">
    <property type="entry name" value="GAF"/>
    <property type="match status" value="1"/>
</dbReference>
<dbReference type="PRINTS" id="PR01590">
    <property type="entry name" value="HTHFIS"/>
</dbReference>
<feature type="domain" description="Sigma-54 factor interaction" evidence="6">
    <location>
        <begin position="290"/>
        <end position="513"/>
    </location>
</feature>
<dbReference type="FunFam" id="3.40.50.300:FF:000006">
    <property type="entry name" value="DNA-binding transcriptional regulator NtrC"/>
    <property type="match status" value="1"/>
</dbReference>
<name>A0A9X3TRI5_9BACL</name>
<dbReference type="SUPFAM" id="SSF52540">
    <property type="entry name" value="P-loop containing nucleoside triphosphate hydrolases"/>
    <property type="match status" value="1"/>
</dbReference>
<keyword evidence="8" id="KW-1185">Reference proteome</keyword>
<dbReference type="EMBL" id="JAPYYP010000014">
    <property type="protein sequence ID" value="MDA5109153.1"/>
    <property type="molecule type" value="Genomic_DNA"/>
</dbReference>
<keyword evidence="4" id="KW-0238">DNA-binding</keyword>
<evidence type="ECO:0000259" key="6">
    <source>
        <dbReference type="PROSITE" id="PS50045"/>
    </source>
</evidence>
<comment type="caution">
    <text evidence="7">The sequence shown here is derived from an EMBL/GenBank/DDBJ whole genome shotgun (WGS) entry which is preliminary data.</text>
</comment>
<dbReference type="InterPro" id="IPR025662">
    <property type="entry name" value="Sigma_54_int_dom_ATP-bd_1"/>
</dbReference>
<evidence type="ECO:0000313" key="7">
    <source>
        <dbReference type="EMBL" id="MDA5109153.1"/>
    </source>
</evidence>
<dbReference type="SMART" id="SM00382">
    <property type="entry name" value="AAA"/>
    <property type="match status" value="1"/>
</dbReference>
<evidence type="ECO:0000256" key="4">
    <source>
        <dbReference type="ARBA" id="ARBA00023125"/>
    </source>
</evidence>
<dbReference type="Pfam" id="PF00158">
    <property type="entry name" value="Sigma54_activat"/>
    <property type="match status" value="1"/>
</dbReference>
<evidence type="ECO:0000256" key="5">
    <source>
        <dbReference type="ARBA" id="ARBA00023163"/>
    </source>
</evidence>
<dbReference type="PANTHER" id="PTHR32071">
    <property type="entry name" value="TRANSCRIPTIONAL REGULATORY PROTEIN"/>
    <property type="match status" value="1"/>
</dbReference>
<dbReference type="InterPro" id="IPR025943">
    <property type="entry name" value="Sigma_54_int_dom_ATP-bd_2"/>
</dbReference>
<dbReference type="SUPFAM" id="SSF55781">
    <property type="entry name" value="GAF domain-like"/>
    <property type="match status" value="1"/>
</dbReference>
<dbReference type="InterPro" id="IPR009057">
    <property type="entry name" value="Homeodomain-like_sf"/>
</dbReference>
<reference evidence="7" key="1">
    <citation type="submission" date="2022-12" db="EMBL/GenBank/DDBJ databases">
        <title>Draft genome sequence of the thermophilic strain Brevibacillus thermoruber HT42, isolated from Los Humeros, Puebla, Mexico, with biotechnological potential.</title>
        <authorList>
            <person name="Lara Sanchez J."/>
            <person name="Solis Palacios R."/>
            <person name="Bustos Baena A.S."/>
            <person name="Ruz Baez A.E."/>
            <person name="Espinosa Luna G."/>
            <person name="Oliart Ros R.M."/>
        </authorList>
    </citation>
    <scope>NUCLEOTIDE SEQUENCE</scope>
    <source>
        <strain evidence="7">HT42</strain>
    </source>
</reference>
<dbReference type="PROSITE" id="PS50045">
    <property type="entry name" value="SIGMA54_INTERACT_4"/>
    <property type="match status" value="1"/>
</dbReference>
<dbReference type="GO" id="GO:0043565">
    <property type="term" value="F:sequence-specific DNA binding"/>
    <property type="evidence" value="ECO:0007669"/>
    <property type="project" value="InterPro"/>
</dbReference>
<dbReference type="CDD" id="cd00009">
    <property type="entry name" value="AAA"/>
    <property type="match status" value="1"/>
</dbReference>
<sequence>MSFQVSLSDCPPDVALSWKRSHERGLKPDDKADDQIITGTLIKELIDRHRSLVNHAETVFSRLYPVIRQFGCVVFLTDREGTILYASGDADFASRAAQVQLQVGANWHESRKGTNAIGVAIEEKRPALVRGSEHYFVENRFLTCASAPLYGKSGDFLGVINISGLHDRFQPVFATFAPLAAELLQNRFMIEEMEKEQLITLRHLEAVSDRHPLPLLTLDADRRVTGANRAALRLLGEDCLGQIFSPKPHFQVIPIKDETQRVYRSVAIGTSPAREKTVRQEQGLYTFADIYGECPAILRAKELARKAAGSPLAVLITGESGTGKELFAQAIHAASGRGPFVAVNCSAIPDTLIESELFGYEKGAFTGAQKEGSPGKFLAANGGTIFLDEIGDMSLRAQAALLRVLQEKTVTPVGSAVAKQVDVRVIAATHRNLPAEVQAGRFRADLYYRLKGITLHLPALRERSDLRQLAGHLLRKHADTPAELSPEALDKLCRHTWPGNIRELLAVLQQASFLAEGAVIRPEHVMLDDPGEREDTPSSLRRHERKAIEEALLATRGNISQAARLLHIGRNTLYRKIKGYGIRLGTEAGKGRSRI</sequence>